<evidence type="ECO:0000259" key="8">
    <source>
        <dbReference type="PROSITE" id="PS00623"/>
    </source>
</evidence>
<dbReference type="SUPFAM" id="SSF51905">
    <property type="entry name" value="FAD/NAD(P)-binding domain"/>
    <property type="match status" value="1"/>
</dbReference>
<reference evidence="9 10" key="1">
    <citation type="submission" date="2016-12" db="EMBL/GenBank/DDBJ databases">
        <authorList>
            <person name="Song W.-J."/>
            <person name="Kurnit D.M."/>
        </authorList>
    </citation>
    <scope>NUCLEOTIDE SEQUENCE [LARGE SCALE GENOMIC DNA]</scope>
    <source>
        <strain evidence="9 10">PCL1601</strain>
    </source>
</reference>
<dbReference type="RefSeq" id="WP_075120513.1">
    <property type="nucleotide sequence ID" value="NZ_MSCT01000016.1"/>
</dbReference>
<evidence type="ECO:0000256" key="3">
    <source>
        <dbReference type="ARBA" id="ARBA00022630"/>
    </source>
</evidence>
<evidence type="ECO:0000256" key="4">
    <source>
        <dbReference type="ARBA" id="ARBA00022827"/>
    </source>
</evidence>
<dbReference type="Pfam" id="PF00732">
    <property type="entry name" value="GMC_oxred_N"/>
    <property type="match status" value="1"/>
</dbReference>
<evidence type="ECO:0000313" key="9">
    <source>
        <dbReference type="EMBL" id="OLF53207.1"/>
    </source>
</evidence>
<accession>A0A1Q8EN34</accession>
<dbReference type="Proteomes" id="UP000185578">
    <property type="component" value="Unassembled WGS sequence"/>
</dbReference>
<dbReference type="PROSITE" id="PS00623">
    <property type="entry name" value="GMC_OXRED_1"/>
    <property type="match status" value="1"/>
</dbReference>
<organism evidence="9 10">
    <name type="scientific">Pseudomonas chlororaphis</name>
    <dbReference type="NCBI Taxonomy" id="587753"/>
    <lineage>
        <taxon>Bacteria</taxon>
        <taxon>Pseudomonadati</taxon>
        <taxon>Pseudomonadota</taxon>
        <taxon>Gammaproteobacteria</taxon>
        <taxon>Pseudomonadales</taxon>
        <taxon>Pseudomonadaceae</taxon>
        <taxon>Pseudomonas</taxon>
    </lineage>
</organism>
<dbReference type="InterPro" id="IPR007867">
    <property type="entry name" value="GMC_OxRtase_C"/>
</dbReference>
<dbReference type="Gene3D" id="3.50.50.60">
    <property type="entry name" value="FAD/NAD(P)-binding domain"/>
    <property type="match status" value="1"/>
</dbReference>
<sequence length="538" mass="59196">MTQNVFDYVVVGGGSGGCPVAARLSEDPHVSVCLLEAGGSDKKLLVQAPPGVVVMLREGFHNWSFETVPQPGLNGRKGYQPRGKTLGGSSSINGMVYVRGHRWDYDHWDSLGNPGWSYEEVLPYFKRSENNERFGENEFHGAGGPLNVAELQSPSPLCDVFMSAAQAQGIARTDDYNGREQDGCFRYQVTQKDGERCSAAKGYLWPVLGRDNLRLYLNAPFHSLIFEGKRCVGVRYHNGKQIEEVRARREVILAAGAFGSPQALMLSGIGPAQELTRLGIPVLLDLPGVGQNLQDHIDYTVPYKVSHPEGCLGLTLGSSVKLAAAAVEWAGRRTGMLTTNFAEAGAFLRSDPALSKPDLQMVFVTAVVDDHGRHLHWGYGYSCHIEVLRPKSIGSVTLRSRDPLDAPVIDPRFFDRREDIELLIRAAKIQARILESEHFARFGAQLIYPVDWNDDRQIEQDIRSRADTQYHPVGTCKMGPASDPMAVVDERLRVRGIEGLRIADASIMPSITGGNTNAPTVMIGEKAADMLKEDARRQ</sequence>
<evidence type="ECO:0000256" key="5">
    <source>
        <dbReference type="ARBA" id="ARBA00023002"/>
    </source>
</evidence>
<protein>
    <submittedName>
        <fullName evidence="9">Choline dehydrogenase</fullName>
    </submittedName>
</protein>
<dbReference type="GO" id="GO:0050660">
    <property type="term" value="F:flavin adenine dinucleotide binding"/>
    <property type="evidence" value="ECO:0007669"/>
    <property type="project" value="InterPro"/>
</dbReference>
<keyword evidence="5" id="KW-0560">Oxidoreductase</keyword>
<dbReference type="InterPro" id="IPR000172">
    <property type="entry name" value="GMC_OxRdtase_N"/>
</dbReference>
<dbReference type="PANTHER" id="PTHR11552">
    <property type="entry name" value="GLUCOSE-METHANOL-CHOLINE GMC OXIDOREDUCTASE"/>
    <property type="match status" value="1"/>
</dbReference>
<dbReference type="PIRSF" id="PIRSF000137">
    <property type="entry name" value="Alcohol_oxidase"/>
    <property type="match status" value="1"/>
</dbReference>
<dbReference type="InterPro" id="IPR036188">
    <property type="entry name" value="FAD/NAD-bd_sf"/>
</dbReference>
<dbReference type="InterPro" id="IPR012132">
    <property type="entry name" value="GMC_OxRdtase"/>
</dbReference>
<dbReference type="SUPFAM" id="SSF54373">
    <property type="entry name" value="FAD-linked reductases, C-terminal domain"/>
    <property type="match status" value="1"/>
</dbReference>
<dbReference type="PANTHER" id="PTHR11552:SF147">
    <property type="entry name" value="CHOLINE DEHYDROGENASE, MITOCHONDRIAL"/>
    <property type="match status" value="1"/>
</dbReference>
<keyword evidence="3 7" id="KW-0285">Flavoprotein</keyword>
<evidence type="ECO:0000256" key="7">
    <source>
        <dbReference type="RuleBase" id="RU003968"/>
    </source>
</evidence>
<evidence type="ECO:0000256" key="6">
    <source>
        <dbReference type="PIRSR" id="PIRSR000137-2"/>
    </source>
</evidence>
<feature type="binding site" evidence="6">
    <location>
        <begin position="93"/>
        <end position="96"/>
    </location>
    <ligand>
        <name>FAD</name>
        <dbReference type="ChEBI" id="CHEBI:57692"/>
    </ligand>
</feature>
<dbReference type="Pfam" id="PF05199">
    <property type="entry name" value="GMC_oxred_C"/>
    <property type="match status" value="1"/>
</dbReference>
<evidence type="ECO:0000313" key="10">
    <source>
        <dbReference type="Proteomes" id="UP000185578"/>
    </source>
</evidence>
<keyword evidence="4 6" id="KW-0274">FAD</keyword>
<gene>
    <name evidence="9" type="ORF">BTN82_18250</name>
</gene>
<comment type="similarity">
    <text evidence="2 7">Belongs to the GMC oxidoreductase family.</text>
</comment>
<name>A0A1Q8EN34_9PSED</name>
<dbReference type="GO" id="GO:0016614">
    <property type="term" value="F:oxidoreductase activity, acting on CH-OH group of donors"/>
    <property type="evidence" value="ECO:0007669"/>
    <property type="project" value="InterPro"/>
</dbReference>
<dbReference type="Gene3D" id="3.30.560.10">
    <property type="entry name" value="Glucose Oxidase, domain 3"/>
    <property type="match status" value="1"/>
</dbReference>
<feature type="domain" description="Glucose-methanol-choline oxidoreductase N-terminal" evidence="8">
    <location>
        <begin position="83"/>
        <end position="106"/>
    </location>
</feature>
<evidence type="ECO:0000256" key="1">
    <source>
        <dbReference type="ARBA" id="ARBA00001974"/>
    </source>
</evidence>
<proteinExistence type="inferred from homology"/>
<evidence type="ECO:0000256" key="2">
    <source>
        <dbReference type="ARBA" id="ARBA00010790"/>
    </source>
</evidence>
<comment type="cofactor">
    <cofactor evidence="1 6">
        <name>FAD</name>
        <dbReference type="ChEBI" id="CHEBI:57692"/>
    </cofactor>
</comment>
<comment type="caution">
    <text evidence="9">The sequence shown here is derived from an EMBL/GenBank/DDBJ whole genome shotgun (WGS) entry which is preliminary data.</text>
</comment>
<dbReference type="OrthoDB" id="9785276at2"/>
<dbReference type="EMBL" id="MSCT01000016">
    <property type="protein sequence ID" value="OLF53207.1"/>
    <property type="molecule type" value="Genomic_DNA"/>
</dbReference>
<dbReference type="AlphaFoldDB" id="A0A1Q8EN34"/>